<evidence type="ECO:0000313" key="11">
    <source>
        <dbReference type="EMBL" id="KAF2110418.1"/>
    </source>
</evidence>
<feature type="domain" description="Protein kinase" evidence="10">
    <location>
        <begin position="43"/>
        <end position="415"/>
    </location>
</feature>
<dbReference type="PANTHER" id="PTHR47634:SF9">
    <property type="entry name" value="PROTEIN KINASE DOMAIN-CONTAINING PROTEIN-RELATED"/>
    <property type="match status" value="1"/>
</dbReference>
<organism evidence="11 12">
    <name type="scientific">Lophiotrema nucula</name>
    <dbReference type="NCBI Taxonomy" id="690887"/>
    <lineage>
        <taxon>Eukaryota</taxon>
        <taxon>Fungi</taxon>
        <taxon>Dikarya</taxon>
        <taxon>Ascomycota</taxon>
        <taxon>Pezizomycotina</taxon>
        <taxon>Dothideomycetes</taxon>
        <taxon>Pleosporomycetidae</taxon>
        <taxon>Pleosporales</taxon>
        <taxon>Lophiotremataceae</taxon>
        <taxon>Lophiotrema</taxon>
    </lineage>
</organism>
<dbReference type="PROSITE" id="PS00107">
    <property type="entry name" value="PROTEIN_KINASE_ATP"/>
    <property type="match status" value="1"/>
</dbReference>
<name>A0A6A5YWC9_9PLEO</name>
<evidence type="ECO:0000256" key="1">
    <source>
        <dbReference type="ARBA" id="ARBA00012513"/>
    </source>
</evidence>
<reference evidence="11" key="1">
    <citation type="journal article" date="2020" name="Stud. Mycol.">
        <title>101 Dothideomycetes genomes: a test case for predicting lifestyles and emergence of pathogens.</title>
        <authorList>
            <person name="Haridas S."/>
            <person name="Albert R."/>
            <person name="Binder M."/>
            <person name="Bloem J."/>
            <person name="Labutti K."/>
            <person name="Salamov A."/>
            <person name="Andreopoulos B."/>
            <person name="Baker S."/>
            <person name="Barry K."/>
            <person name="Bills G."/>
            <person name="Bluhm B."/>
            <person name="Cannon C."/>
            <person name="Castanera R."/>
            <person name="Culley D."/>
            <person name="Daum C."/>
            <person name="Ezra D."/>
            <person name="Gonzalez J."/>
            <person name="Henrissat B."/>
            <person name="Kuo A."/>
            <person name="Liang C."/>
            <person name="Lipzen A."/>
            <person name="Lutzoni F."/>
            <person name="Magnuson J."/>
            <person name="Mondo S."/>
            <person name="Nolan M."/>
            <person name="Ohm R."/>
            <person name="Pangilinan J."/>
            <person name="Park H.-J."/>
            <person name="Ramirez L."/>
            <person name="Alfaro M."/>
            <person name="Sun H."/>
            <person name="Tritt A."/>
            <person name="Yoshinaga Y."/>
            <person name="Zwiers L.-H."/>
            <person name="Turgeon B."/>
            <person name="Goodwin S."/>
            <person name="Spatafora J."/>
            <person name="Crous P."/>
            <person name="Grigoriev I."/>
        </authorList>
    </citation>
    <scope>NUCLEOTIDE SEQUENCE</scope>
    <source>
        <strain evidence="11">CBS 627.86</strain>
    </source>
</reference>
<evidence type="ECO:0000313" key="12">
    <source>
        <dbReference type="Proteomes" id="UP000799770"/>
    </source>
</evidence>
<evidence type="ECO:0000256" key="3">
    <source>
        <dbReference type="ARBA" id="ARBA00022679"/>
    </source>
</evidence>
<dbReference type="InterPro" id="IPR011009">
    <property type="entry name" value="Kinase-like_dom_sf"/>
</dbReference>
<dbReference type="SMART" id="SM00220">
    <property type="entry name" value="S_TKc"/>
    <property type="match status" value="1"/>
</dbReference>
<keyword evidence="12" id="KW-1185">Reference proteome</keyword>
<evidence type="ECO:0000256" key="5">
    <source>
        <dbReference type="ARBA" id="ARBA00022777"/>
    </source>
</evidence>
<accession>A0A6A5YWC9</accession>
<gene>
    <name evidence="11" type="ORF">BDV96DRAFT_615326</name>
</gene>
<evidence type="ECO:0000259" key="10">
    <source>
        <dbReference type="PROSITE" id="PS50011"/>
    </source>
</evidence>
<feature type="binding site" evidence="9">
    <location>
        <position position="72"/>
    </location>
    <ligand>
        <name>ATP</name>
        <dbReference type="ChEBI" id="CHEBI:30616"/>
    </ligand>
</feature>
<evidence type="ECO:0000256" key="7">
    <source>
        <dbReference type="ARBA" id="ARBA00047899"/>
    </source>
</evidence>
<dbReference type="PROSITE" id="PS50011">
    <property type="entry name" value="PROTEIN_KINASE_DOM"/>
    <property type="match status" value="1"/>
</dbReference>
<dbReference type="OrthoDB" id="5979581at2759"/>
<comment type="catalytic activity">
    <reaction evidence="7">
        <text>L-threonyl-[protein] + ATP = O-phospho-L-threonyl-[protein] + ADP + H(+)</text>
        <dbReference type="Rhea" id="RHEA:46608"/>
        <dbReference type="Rhea" id="RHEA-COMP:11060"/>
        <dbReference type="Rhea" id="RHEA-COMP:11605"/>
        <dbReference type="ChEBI" id="CHEBI:15378"/>
        <dbReference type="ChEBI" id="CHEBI:30013"/>
        <dbReference type="ChEBI" id="CHEBI:30616"/>
        <dbReference type="ChEBI" id="CHEBI:61977"/>
        <dbReference type="ChEBI" id="CHEBI:456216"/>
        <dbReference type="EC" id="2.7.11.1"/>
    </reaction>
</comment>
<evidence type="ECO:0000256" key="4">
    <source>
        <dbReference type="ARBA" id="ARBA00022741"/>
    </source>
</evidence>
<dbReference type="InterPro" id="IPR017441">
    <property type="entry name" value="Protein_kinase_ATP_BS"/>
</dbReference>
<keyword evidence="4 9" id="KW-0547">Nucleotide-binding</keyword>
<evidence type="ECO:0000256" key="2">
    <source>
        <dbReference type="ARBA" id="ARBA00022527"/>
    </source>
</evidence>
<dbReference type="Proteomes" id="UP000799770">
    <property type="component" value="Unassembled WGS sequence"/>
</dbReference>
<keyword evidence="6 9" id="KW-0067">ATP-binding</keyword>
<comment type="catalytic activity">
    <reaction evidence="8">
        <text>L-seryl-[protein] + ATP = O-phospho-L-seryl-[protein] + ADP + H(+)</text>
        <dbReference type="Rhea" id="RHEA:17989"/>
        <dbReference type="Rhea" id="RHEA-COMP:9863"/>
        <dbReference type="Rhea" id="RHEA-COMP:11604"/>
        <dbReference type="ChEBI" id="CHEBI:15378"/>
        <dbReference type="ChEBI" id="CHEBI:29999"/>
        <dbReference type="ChEBI" id="CHEBI:30616"/>
        <dbReference type="ChEBI" id="CHEBI:83421"/>
        <dbReference type="ChEBI" id="CHEBI:456216"/>
        <dbReference type="EC" id="2.7.11.1"/>
    </reaction>
</comment>
<dbReference type="GO" id="GO:0050684">
    <property type="term" value="P:regulation of mRNA processing"/>
    <property type="evidence" value="ECO:0007669"/>
    <property type="project" value="TreeGrafter"/>
</dbReference>
<proteinExistence type="predicted"/>
<sequence>MAASLPRRVYRISPTGKAEDAEQYQTGGLHPVLLGNTLKEGRYRIIHKLGFGSFSTVWLARDTAKERYVALKIARADFNPNSNELKILRYLAGLDSSDKGSEFVMRLLDDFIIEGPNGKHQCLVTQVAGPRLSRPAGVNYTILGPARLLASQLFQGVSYLHSCNVGHGDLYTGNILMQLDSFDSWSEDDLYACLGQPVQEKLLRKDGKSLDRCAPPYTVHPGDLSLLEPLFLLSKVLIIDFGQAYFLDKPPPSSTSPSQFSAPENLFRQGVSTATDLWALGCNTFEICAGYTLFKALFLPRQDVMQDIVAMLGRFPDRYWKVWEERVQYFDEEGKPKKQAEASLYSSAYPLYDRIRDMAFLYPADGRCLDTTLRDCTTALQTCELVQMHDFLSKVFVLDPETRITVKDALEHPFLALVNLSRP</sequence>
<dbReference type="Gene3D" id="3.30.200.20">
    <property type="entry name" value="Phosphorylase Kinase, domain 1"/>
    <property type="match status" value="1"/>
</dbReference>
<dbReference type="EMBL" id="ML977338">
    <property type="protein sequence ID" value="KAF2110418.1"/>
    <property type="molecule type" value="Genomic_DNA"/>
</dbReference>
<dbReference type="InterPro" id="IPR051334">
    <property type="entry name" value="SRPK"/>
</dbReference>
<dbReference type="SUPFAM" id="SSF56112">
    <property type="entry name" value="Protein kinase-like (PK-like)"/>
    <property type="match status" value="1"/>
</dbReference>
<protein>
    <recommendedName>
        <fullName evidence="1">non-specific serine/threonine protein kinase</fullName>
        <ecNumber evidence="1">2.7.11.1</ecNumber>
    </recommendedName>
</protein>
<evidence type="ECO:0000256" key="8">
    <source>
        <dbReference type="ARBA" id="ARBA00048679"/>
    </source>
</evidence>
<dbReference type="GO" id="GO:0004674">
    <property type="term" value="F:protein serine/threonine kinase activity"/>
    <property type="evidence" value="ECO:0007669"/>
    <property type="project" value="UniProtKB-KW"/>
</dbReference>
<evidence type="ECO:0000256" key="6">
    <source>
        <dbReference type="ARBA" id="ARBA00022840"/>
    </source>
</evidence>
<dbReference type="Pfam" id="PF00069">
    <property type="entry name" value="Pkinase"/>
    <property type="match status" value="2"/>
</dbReference>
<dbReference type="GO" id="GO:0000245">
    <property type="term" value="P:spliceosomal complex assembly"/>
    <property type="evidence" value="ECO:0007669"/>
    <property type="project" value="TreeGrafter"/>
</dbReference>
<keyword evidence="2" id="KW-0723">Serine/threonine-protein kinase</keyword>
<dbReference type="AlphaFoldDB" id="A0A6A5YWC9"/>
<dbReference type="InterPro" id="IPR000719">
    <property type="entry name" value="Prot_kinase_dom"/>
</dbReference>
<dbReference type="GO" id="GO:0005524">
    <property type="term" value="F:ATP binding"/>
    <property type="evidence" value="ECO:0007669"/>
    <property type="project" value="UniProtKB-UniRule"/>
</dbReference>
<dbReference type="EC" id="2.7.11.1" evidence="1"/>
<evidence type="ECO:0000256" key="9">
    <source>
        <dbReference type="PROSITE-ProRule" id="PRU10141"/>
    </source>
</evidence>
<dbReference type="Gene3D" id="1.10.510.10">
    <property type="entry name" value="Transferase(Phosphotransferase) domain 1"/>
    <property type="match status" value="1"/>
</dbReference>
<keyword evidence="5 11" id="KW-0418">Kinase</keyword>
<keyword evidence="3" id="KW-0808">Transferase</keyword>
<dbReference type="PANTHER" id="PTHR47634">
    <property type="entry name" value="PROTEIN KINASE DOMAIN-CONTAINING PROTEIN-RELATED"/>
    <property type="match status" value="1"/>
</dbReference>